<keyword evidence="1" id="KW-0378">Hydrolase</keyword>
<dbReference type="Pfam" id="PF13344">
    <property type="entry name" value="Hydrolase_6"/>
    <property type="match status" value="1"/>
</dbReference>
<dbReference type="AlphaFoldDB" id="A0A6L5XLC4"/>
<dbReference type="EMBL" id="VUMH01000006">
    <property type="protein sequence ID" value="MSS27898.1"/>
    <property type="molecule type" value="Genomic_DNA"/>
</dbReference>
<comment type="caution">
    <text evidence="1">The sequence shown here is derived from an EMBL/GenBank/DDBJ whole genome shotgun (WGS) entry which is preliminary data.</text>
</comment>
<protein>
    <submittedName>
        <fullName evidence="1">HAD-IIA family hydrolase</fullName>
    </submittedName>
</protein>
<dbReference type="GO" id="GO:0016791">
    <property type="term" value="F:phosphatase activity"/>
    <property type="evidence" value="ECO:0007669"/>
    <property type="project" value="TreeGrafter"/>
</dbReference>
<accession>A0A6L5XLC4</accession>
<sequence>MDWSQKRCVVLDMDGTVYLGHIPIAGAVRFIQDHWRDLDFFFLSNNTSKSPQTYVDKLNGMGIPARGELLLSPVTPLVDFLRARGISRAYPVGNDDFQRDLHRRMPELEQAEEGAQAVILAYDTELTYHKLARSALLLQKPETLFLATHPDLVCPSPEGPLPDVGSMIELYATATGRRPQYIFGKPDPAVLAPLLARYAKEEMVMVGDRLSTDKKLAENAGIDFILVLSGEAAREDLRKEERQPALVLEDLGQAQRDWR</sequence>
<evidence type="ECO:0000313" key="2">
    <source>
        <dbReference type="Proteomes" id="UP000477488"/>
    </source>
</evidence>
<dbReference type="Pfam" id="PF13242">
    <property type="entry name" value="Hydrolase_like"/>
    <property type="match status" value="1"/>
</dbReference>
<dbReference type="Gene3D" id="3.40.50.1000">
    <property type="entry name" value="HAD superfamily/HAD-like"/>
    <property type="match status" value="2"/>
</dbReference>
<name>A0A6L5XLC4_9BACT</name>
<dbReference type="GO" id="GO:0005737">
    <property type="term" value="C:cytoplasm"/>
    <property type="evidence" value="ECO:0007669"/>
    <property type="project" value="TreeGrafter"/>
</dbReference>
<dbReference type="InterPro" id="IPR023214">
    <property type="entry name" value="HAD_sf"/>
</dbReference>
<proteinExistence type="predicted"/>
<dbReference type="InterPro" id="IPR036412">
    <property type="entry name" value="HAD-like_sf"/>
</dbReference>
<dbReference type="Proteomes" id="UP000477488">
    <property type="component" value="Unassembled WGS sequence"/>
</dbReference>
<dbReference type="RefSeq" id="WP_154510797.1">
    <property type="nucleotide sequence ID" value="NZ_JAXELC010000040.1"/>
</dbReference>
<dbReference type="PANTHER" id="PTHR19288">
    <property type="entry name" value="4-NITROPHENYLPHOSPHATASE-RELATED"/>
    <property type="match status" value="1"/>
</dbReference>
<keyword evidence="2" id="KW-1185">Reference proteome</keyword>
<gene>
    <name evidence="1" type="ORF">FYJ44_07545</name>
</gene>
<dbReference type="NCBIfam" id="TIGR01460">
    <property type="entry name" value="HAD-SF-IIA"/>
    <property type="match status" value="1"/>
</dbReference>
<dbReference type="SUPFAM" id="SSF56784">
    <property type="entry name" value="HAD-like"/>
    <property type="match status" value="1"/>
</dbReference>
<evidence type="ECO:0000313" key="1">
    <source>
        <dbReference type="EMBL" id="MSS27898.1"/>
    </source>
</evidence>
<reference evidence="1 2" key="1">
    <citation type="submission" date="2019-09" db="EMBL/GenBank/DDBJ databases">
        <title>In-depth cultivation of the pig gut microbiome towards novel bacterial diversity and tailored functional studies.</title>
        <authorList>
            <person name="Wylensek D."/>
            <person name="Hitch T.C.A."/>
            <person name="Clavel T."/>
        </authorList>
    </citation>
    <scope>NUCLEOTIDE SEQUENCE [LARGE SCALE GENOMIC DNA]</scope>
    <source>
        <strain evidence="1 2">PG-178-WT-4</strain>
    </source>
</reference>
<dbReference type="InterPro" id="IPR006357">
    <property type="entry name" value="HAD-SF_hydro_IIA"/>
</dbReference>
<organism evidence="1 2">
    <name type="scientific">Desulfovibrio porci</name>
    <dbReference type="NCBI Taxonomy" id="2605782"/>
    <lineage>
        <taxon>Bacteria</taxon>
        <taxon>Pseudomonadati</taxon>
        <taxon>Thermodesulfobacteriota</taxon>
        <taxon>Desulfovibrionia</taxon>
        <taxon>Desulfovibrionales</taxon>
        <taxon>Desulfovibrionaceae</taxon>
        <taxon>Desulfovibrio</taxon>
    </lineage>
</organism>
<dbReference type="PANTHER" id="PTHR19288:SF46">
    <property type="entry name" value="HALOACID DEHALOGENASE-LIKE HYDROLASE DOMAIN-CONTAINING PROTEIN 2"/>
    <property type="match status" value="1"/>
</dbReference>